<feature type="region of interest" description="Disordered" evidence="1">
    <location>
        <begin position="45"/>
        <end position="80"/>
    </location>
</feature>
<organism evidence="2">
    <name type="scientific">Nothobranchius pienaari</name>
    <dbReference type="NCBI Taxonomy" id="704102"/>
    <lineage>
        <taxon>Eukaryota</taxon>
        <taxon>Metazoa</taxon>
        <taxon>Chordata</taxon>
        <taxon>Craniata</taxon>
        <taxon>Vertebrata</taxon>
        <taxon>Euteleostomi</taxon>
        <taxon>Actinopterygii</taxon>
        <taxon>Neopterygii</taxon>
        <taxon>Teleostei</taxon>
        <taxon>Neoteleostei</taxon>
        <taxon>Acanthomorphata</taxon>
        <taxon>Ovalentaria</taxon>
        <taxon>Atherinomorphae</taxon>
        <taxon>Cyprinodontiformes</taxon>
        <taxon>Nothobranchiidae</taxon>
        <taxon>Nothobranchius</taxon>
    </lineage>
</organism>
<dbReference type="GO" id="GO:0005840">
    <property type="term" value="C:ribosome"/>
    <property type="evidence" value="ECO:0007669"/>
    <property type="project" value="UniProtKB-KW"/>
</dbReference>
<keyword evidence="2" id="KW-0687">Ribonucleoprotein</keyword>
<name>A0A1A8MQH2_9TELE</name>
<accession>A0A1A8MQH2</accession>
<gene>
    <name evidence="2" type="primary">RPL38</name>
</gene>
<reference evidence="2" key="1">
    <citation type="submission" date="2016-05" db="EMBL/GenBank/DDBJ databases">
        <authorList>
            <person name="Lavstsen T."/>
            <person name="Jespersen J.S."/>
        </authorList>
    </citation>
    <scope>NUCLEOTIDE SEQUENCE</scope>
    <source>
        <tissue evidence="2">Brain</tissue>
    </source>
</reference>
<evidence type="ECO:0000313" key="2">
    <source>
        <dbReference type="EMBL" id="SBR58937.1"/>
    </source>
</evidence>
<feature type="non-terminal residue" evidence="2">
    <location>
        <position position="1"/>
    </location>
</feature>
<sequence length="80" mass="8901">SQDRRDQRFPADCQEEGCQVRKDQEEQGQCKVQGALQQIPVHIGHHRQGEGREAQAVPASRSGCEGAEVNPRCTDNCNKN</sequence>
<evidence type="ECO:0000256" key="1">
    <source>
        <dbReference type="SAM" id="MobiDB-lite"/>
    </source>
</evidence>
<dbReference type="EMBL" id="HAEF01017778">
    <property type="protein sequence ID" value="SBR58937.1"/>
    <property type="molecule type" value="Transcribed_RNA"/>
</dbReference>
<protein>
    <submittedName>
        <fullName evidence="2">Ribosomal protein L38</fullName>
    </submittedName>
</protein>
<proteinExistence type="predicted"/>
<keyword evidence="2" id="KW-0689">Ribosomal protein</keyword>
<dbReference type="AlphaFoldDB" id="A0A1A8MQH2"/>
<reference evidence="2" key="2">
    <citation type="submission" date="2016-06" db="EMBL/GenBank/DDBJ databases">
        <title>The genome of a short-lived fish provides insights into sex chromosome evolution and the genetic control of aging.</title>
        <authorList>
            <person name="Reichwald K."/>
            <person name="Felder M."/>
            <person name="Petzold A."/>
            <person name="Koch P."/>
            <person name="Groth M."/>
            <person name="Platzer M."/>
        </authorList>
    </citation>
    <scope>NUCLEOTIDE SEQUENCE</scope>
    <source>
        <tissue evidence="2">Brain</tissue>
    </source>
</reference>